<evidence type="ECO:0000313" key="2">
    <source>
        <dbReference type="Proteomes" id="UP000197468"/>
    </source>
</evidence>
<dbReference type="OrthoDB" id="9154335at2"/>
<evidence type="ECO:0000313" key="1">
    <source>
        <dbReference type="EMBL" id="OWQ84452.1"/>
    </source>
</evidence>
<dbReference type="EMBL" id="NIOF01000016">
    <property type="protein sequence ID" value="OWQ84452.1"/>
    <property type="molecule type" value="Genomic_DNA"/>
</dbReference>
<reference evidence="1 2" key="1">
    <citation type="journal article" date="2008" name="Int. J. Syst. Evol. Microbiol.">
        <title>Description of Roseateles aquatilis sp. nov. and Roseateles terrae sp. nov., in the class Betaproteobacteria, and emended description of the genus Roseateles.</title>
        <authorList>
            <person name="Gomila M."/>
            <person name="Bowien B."/>
            <person name="Falsen E."/>
            <person name="Moore E.R."/>
            <person name="Lalucat J."/>
        </authorList>
    </citation>
    <scope>NUCLEOTIDE SEQUENCE [LARGE SCALE GENOMIC DNA]</scope>
    <source>
        <strain evidence="1 2">CCUG 48205</strain>
    </source>
</reference>
<protein>
    <submittedName>
        <fullName evidence="1">Uncharacterized protein</fullName>
    </submittedName>
</protein>
<gene>
    <name evidence="1" type="ORF">CDN99_24495</name>
</gene>
<dbReference type="RefSeq" id="WP_088387746.1">
    <property type="nucleotide sequence ID" value="NZ_NIOF01000016.1"/>
</dbReference>
<sequence length="245" mass="27528">MNLPDYLTRMNLSALPFDFEWDRPIRNTLLDDDDERNIRLAGQLSELRDEATFGLGLACVQWVVARVDGVAPAQDVQDTMQRVEAMWALCADLRYASLTDPPLFAKISPPKAEEPLWVARTLLFWIFGSAIDGDELQGEAMSTVLLARQVMGAHKGFSTWLSQALKKAKAHYAVEDDDADDEDSQLVWKPVPPEFFWPDFAWTTTEDARARVDAFLAGLDPSANPYLRSAQEMAKLGFEGQPYGR</sequence>
<keyword evidence="2" id="KW-1185">Reference proteome</keyword>
<comment type="caution">
    <text evidence="1">The sequence shown here is derived from an EMBL/GenBank/DDBJ whole genome shotgun (WGS) entry which is preliminary data.</text>
</comment>
<name>A0A246IW49_9BURK</name>
<dbReference type="Proteomes" id="UP000197468">
    <property type="component" value="Unassembled WGS sequence"/>
</dbReference>
<dbReference type="AlphaFoldDB" id="A0A246IW49"/>
<accession>A0A246IW49</accession>
<proteinExistence type="predicted"/>
<organism evidence="1 2">
    <name type="scientific">Roseateles aquatilis</name>
    <dbReference type="NCBI Taxonomy" id="431061"/>
    <lineage>
        <taxon>Bacteria</taxon>
        <taxon>Pseudomonadati</taxon>
        <taxon>Pseudomonadota</taxon>
        <taxon>Betaproteobacteria</taxon>
        <taxon>Burkholderiales</taxon>
        <taxon>Sphaerotilaceae</taxon>
        <taxon>Roseateles</taxon>
    </lineage>
</organism>